<dbReference type="Proteomes" id="UP000006304">
    <property type="component" value="Chromosome"/>
</dbReference>
<dbReference type="EMBL" id="CP003876">
    <property type="protein sequence ID" value="AFU03134.1"/>
    <property type="molecule type" value="Genomic_DNA"/>
</dbReference>
<feature type="transmembrane region" description="Helical" evidence="1">
    <location>
        <begin position="78"/>
        <end position="98"/>
    </location>
</feature>
<protein>
    <submittedName>
        <fullName evidence="2">Uncharacterized protein</fullName>
    </submittedName>
</protein>
<evidence type="ECO:0000256" key="1">
    <source>
        <dbReference type="SAM" id="Phobius"/>
    </source>
</evidence>
<keyword evidence="1" id="KW-0472">Membrane</keyword>
<dbReference type="HOGENOM" id="CLU_2194179_0_0_11"/>
<evidence type="ECO:0000313" key="2">
    <source>
        <dbReference type="EMBL" id="AFU03134.1"/>
    </source>
</evidence>
<reference evidence="2 3" key="1">
    <citation type="journal article" date="2012" name="J. Bacteriol.">
        <title>Complete genome sequence of Nocardia brasiliensis HUJEG-1.</title>
        <authorList>
            <person name="Vera-Cabrera L."/>
            <person name="Ortiz-Lopez R."/>
            <person name="Elizondo-Gonzalez R."/>
            <person name="Perez-Maya A.A."/>
            <person name="Ocampo-Candiani J."/>
        </authorList>
    </citation>
    <scope>NUCLEOTIDE SEQUENCE [LARGE SCALE GENOMIC DNA]</scope>
    <source>
        <strain evidence="3">ATCC 700358</strain>
    </source>
</reference>
<feature type="transmembrane region" description="Helical" evidence="1">
    <location>
        <begin position="16"/>
        <end position="37"/>
    </location>
</feature>
<sequence>MGLCVGEMADIHVLRWQAYLISALLVTVGVLGVVLLLDRLPRRSMGSSRRTPAIGAVLVGWFFFLGELLDVTLPRWQGFLVALATIVGTAVVVGEFAAHRQRVQRPRQ</sequence>
<feature type="transmembrane region" description="Helical" evidence="1">
    <location>
        <begin position="49"/>
        <end position="66"/>
    </location>
</feature>
<gene>
    <name evidence="2" type="ORF">O3I_025925</name>
</gene>
<accession>K0F135</accession>
<keyword evidence="1" id="KW-1133">Transmembrane helix</keyword>
<dbReference type="KEGG" id="nbr:O3I_025925"/>
<dbReference type="AlphaFoldDB" id="K0F135"/>
<keyword evidence="3" id="KW-1185">Reference proteome</keyword>
<keyword evidence="1" id="KW-0812">Transmembrane</keyword>
<organism evidence="2 3">
    <name type="scientific">Nocardia brasiliensis (strain ATCC 700358 / HUJEG-1)</name>
    <dbReference type="NCBI Taxonomy" id="1133849"/>
    <lineage>
        <taxon>Bacteria</taxon>
        <taxon>Bacillati</taxon>
        <taxon>Actinomycetota</taxon>
        <taxon>Actinomycetes</taxon>
        <taxon>Mycobacteriales</taxon>
        <taxon>Nocardiaceae</taxon>
        <taxon>Nocardia</taxon>
    </lineage>
</organism>
<proteinExistence type="predicted"/>
<evidence type="ECO:0000313" key="3">
    <source>
        <dbReference type="Proteomes" id="UP000006304"/>
    </source>
</evidence>
<name>K0F135_NOCB7</name>